<name>W0HY61_9GAMM</name>
<dbReference type="InterPro" id="IPR005594">
    <property type="entry name" value="YadA_C"/>
</dbReference>
<evidence type="ECO:0000256" key="4">
    <source>
        <dbReference type="ARBA" id="ARBA00022692"/>
    </source>
</evidence>
<accession>W0HY61</accession>
<evidence type="ECO:0000256" key="9">
    <source>
        <dbReference type="SAM" id="SignalP"/>
    </source>
</evidence>
<dbReference type="InterPro" id="IPR045584">
    <property type="entry name" value="Pilin-like"/>
</dbReference>
<gene>
    <name evidence="11" type="ORF">Sant_3719</name>
</gene>
<comment type="subcellular location">
    <subcellularLocation>
        <location evidence="2">Cell outer membrane</location>
    </subcellularLocation>
    <subcellularLocation>
        <location evidence="1">Cell surface</location>
    </subcellularLocation>
</comment>
<organism evidence="11 12">
    <name type="scientific">Sodalis praecaptivus</name>
    <dbReference type="NCBI Taxonomy" id="1239307"/>
    <lineage>
        <taxon>Bacteria</taxon>
        <taxon>Pseudomonadati</taxon>
        <taxon>Pseudomonadota</taxon>
        <taxon>Gammaproteobacteria</taxon>
        <taxon>Enterobacterales</taxon>
        <taxon>Bruguierivoracaceae</taxon>
        <taxon>Sodalis</taxon>
    </lineage>
</organism>
<evidence type="ECO:0000259" key="10">
    <source>
        <dbReference type="Pfam" id="PF03895"/>
    </source>
</evidence>
<feature type="chain" id="PRO_5004789879" evidence="9">
    <location>
        <begin position="29"/>
        <end position="541"/>
    </location>
</feature>
<evidence type="ECO:0000313" key="11">
    <source>
        <dbReference type="EMBL" id="AHF78699.1"/>
    </source>
</evidence>
<feature type="region of interest" description="Disordered" evidence="8">
    <location>
        <begin position="71"/>
        <end position="126"/>
    </location>
</feature>
<feature type="compositionally biased region" description="Polar residues" evidence="8">
    <location>
        <begin position="313"/>
        <end position="327"/>
    </location>
</feature>
<reference evidence="11 12" key="1">
    <citation type="journal article" date="2014" name="Genome Biol. Evol.">
        <title>Genome degeneration and adaptation in a nascent stage of symbiosis.</title>
        <authorList>
            <person name="Oakeson K.F."/>
            <person name="Gil R."/>
            <person name="Clayton A.L."/>
            <person name="Dunn D.M."/>
            <person name="von Niederhausern A.C."/>
            <person name="Hamil C."/>
            <person name="Aoyagi A."/>
            <person name="Duval B."/>
            <person name="Baca A."/>
            <person name="Silva F.J."/>
            <person name="Vallier A."/>
            <person name="Jackson D.G."/>
            <person name="Latorre A."/>
            <person name="Weiss R.B."/>
            <person name="Heddi A."/>
            <person name="Moya A."/>
            <person name="Dale C."/>
        </authorList>
    </citation>
    <scope>NUCLEOTIDE SEQUENCE [LARGE SCALE GENOMIC DNA]</scope>
    <source>
        <strain evidence="11 12">HS1</strain>
    </source>
</reference>
<feature type="compositionally biased region" description="Low complexity" evidence="8">
    <location>
        <begin position="240"/>
        <end position="252"/>
    </location>
</feature>
<keyword evidence="6" id="KW-0472">Membrane</keyword>
<evidence type="ECO:0000256" key="1">
    <source>
        <dbReference type="ARBA" id="ARBA00004241"/>
    </source>
</evidence>
<evidence type="ECO:0000256" key="7">
    <source>
        <dbReference type="ARBA" id="ARBA00023237"/>
    </source>
</evidence>
<evidence type="ECO:0000256" key="6">
    <source>
        <dbReference type="ARBA" id="ARBA00023136"/>
    </source>
</evidence>
<keyword evidence="12" id="KW-1185">Reference proteome</keyword>
<evidence type="ECO:0000256" key="3">
    <source>
        <dbReference type="ARBA" id="ARBA00022452"/>
    </source>
</evidence>
<protein>
    <submittedName>
        <fullName evidence="11">Putative YadA-like adhesin</fullName>
    </submittedName>
</protein>
<feature type="compositionally biased region" description="Low complexity" evidence="8">
    <location>
        <begin position="83"/>
        <end position="113"/>
    </location>
</feature>
<dbReference type="GO" id="GO:0015031">
    <property type="term" value="P:protein transport"/>
    <property type="evidence" value="ECO:0007669"/>
    <property type="project" value="UniProtKB-KW"/>
</dbReference>
<sequence>MRGSLPRKAMLSYCILGILSAFSHSAIAHGPEKITPIENDEQFLTGVPDPNTRNANQEGLRGILNSNPFGVADGGLTGQRTNSPAPATAATSGENAAVLPTPPAAAASPTVAAGSSKATSVTTTEPVAVTAHKESAAVPPTPPAAAAAASPIAVAGSSKATPVTTTESVAVTAHNESAAVPPTLPAAAASPIAVAGSSKATFVTTTEPVAVTAHNESAAVPPTHAIDTLSPAAPAENLMAPPAATPAPATAAVIKDPSSASDAESDNEKSQDKRRSKKKKKLKQAALNHAKGTGHAEDNAKTAADASVKHKSSVQNPAQSAGQTLEQEQAAMNARRPVDSVAANAGNLTLAAGSSPSAVAQQRHGAALSRGQNINQASNPEDMFTYDPQTGVMHVGENAVGTTISIAGRQGDRGITGLADGVHNNDAANVGQLNRVNNTATSAQALAQKNTARIKDIENKLSKTNTKIDRGLAASAALTGLFQPYGVGKINFTAGMGGYGSSQAIAVGSGYRISENTAFKAGVAYSGGSNVMYNASFNLEW</sequence>
<evidence type="ECO:0000256" key="5">
    <source>
        <dbReference type="ARBA" id="ARBA00022729"/>
    </source>
</evidence>
<dbReference type="SUPFAM" id="SSF54523">
    <property type="entry name" value="Pili subunits"/>
    <property type="match status" value="1"/>
</dbReference>
<dbReference type="Gene3D" id="3.30.1300.30">
    <property type="entry name" value="GSPII I/J protein-like"/>
    <property type="match status" value="1"/>
</dbReference>
<feature type="signal peptide" evidence="9">
    <location>
        <begin position="1"/>
        <end position="28"/>
    </location>
</feature>
<feature type="domain" description="Trimeric autotransporter adhesin YadA-like C-terminal membrane anchor" evidence="10">
    <location>
        <begin position="482"/>
        <end position="541"/>
    </location>
</feature>
<dbReference type="Pfam" id="PF03895">
    <property type="entry name" value="YadA_anchor"/>
    <property type="match status" value="1"/>
</dbReference>
<dbReference type="AlphaFoldDB" id="W0HY61"/>
<dbReference type="HOGENOM" id="CLU_503344_0_0_6"/>
<dbReference type="GO" id="GO:0009279">
    <property type="term" value="C:cell outer membrane"/>
    <property type="evidence" value="ECO:0007669"/>
    <property type="project" value="UniProtKB-SubCell"/>
</dbReference>
<dbReference type="EMBL" id="CP006569">
    <property type="protein sequence ID" value="AHF78699.1"/>
    <property type="molecule type" value="Genomic_DNA"/>
</dbReference>
<feature type="region of interest" description="Disordered" evidence="8">
    <location>
        <begin position="236"/>
        <end position="335"/>
    </location>
</feature>
<dbReference type="Proteomes" id="UP000019028">
    <property type="component" value="Chromosome"/>
</dbReference>
<dbReference type="KEGG" id="sod:Sant_3719"/>
<feature type="compositionally biased region" description="Polar residues" evidence="8">
    <location>
        <begin position="116"/>
        <end position="125"/>
    </location>
</feature>
<keyword evidence="7" id="KW-0998">Cell outer membrane</keyword>
<keyword evidence="5 9" id="KW-0732">Signal</keyword>
<evidence type="ECO:0000256" key="2">
    <source>
        <dbReference type="ARBA" id="ARBA00004442"/>
    </source>
</evidence>
<evidence type="ECO:0000313" key="12">
    <source>
        <dbReference type="Proteomes" id="UP000019028"/>
    </source>
</evidence>
<keyword evidence="3" id="KW-1134">Transmembrane beta strand</keyword>
<proteinExistence type="predicted"/>
<evidence type="ECO:0000256" key="8">
    <source>
        <dbReference type="SAM" id="MobiDB-lite"/>
    </source>
</evidence>
<feature type="compositionally biased region" description="Basic residues" evidence="8">
    <location>
        <begin position="274"/>
        <end position="283"/>
    </location>
</feature>
<keyword evidence="4" id="KW-0812">Transmembrane</keyword>
<dbReference type="PATRIC" id="fig|1239307.3.peg.4116"/>
<dbReference type="GO" id="GO:0009986">
    <property type="term" value="C:cell surface"/>
    <property type="evidence" value="ECO:0007669"/>
    <property type="project" value="UniProtKB-SubCell"/>
</dbReference>